<dbReference type="HOGENOM" id="CLU_1271517_0_0_9"/>
<evidence type="ECO:0000313" key="1">
    <source>
        <dbReference type="EMBL" id="ERJ97229.1"/>
    </source>
</evidence>
<proteinExistence type="predicted"/>
<protein>
    <submittedName>
        <fullName evidence="1">Uncharacterized protein</fullName>
    </submittedName>
</protein>
<dbReference type="AlphaFoldDB" id="U2M663"/>
<evidence type="ECO:0000313" key="2">
    <source>
        <dbReference type="Proteomes" id="UP000016662"/>
    </source>
</evidence>
<dbReference type="STRING" id="411473.RUMCAL_00301"/>
<keyword evidence="2" id="KW-1185">Reference proteome</keyword>
<reference evidence="1 2" key="1">
    <citation type="submission" date="2013-07" db="EMBL/GenBank/DDBJ databases">
        <authorList>
            <person name="Weinstock G."/>
            <person name="Sodergren E."/>
            <person name="Wylie T."/>
            <person name="Fulton L."/>
            <person name="Fulton R."/>
            <person name="Fronick C."/>
            <person name="O'Laughlin M."/>
            <person name="Godfrey J."/>
            <person name="Miner T."/>
            <person name="Herter B."/>
            <person name="Appelbaum E."/>
            <person name="Cordes M."/>
            <person name="Lek S."/>
            <person name="Wollam A."/>
            <person name="Pepin K.H."/>
            <person name="Palsikar V.B."/>
            <person name="Mitreva M."/>
            <person name="Wilson R.K."/>
        </authorList>
    </citation>
    <scope>NUCLEOTIDE SEQUENCE [LARGE SCALE GENOMIC DNA]</scope>
    <source>
        <strain evidence="1 2">ATCC 27760</strain>
    </source>
</reference>
<comment type="caution">
    <text evidence="1">The sequence shown here is derived from an EMBL/GenBank/DDBJ whole genome shotgun (WGS) entry which is preliminary data.</text>
</comment>
<dbReference type="Proteomes" id="UP000016662">
    <property type="component" value="Unassembled WGS sequence"/>
</dbReference>
<gene>
    <name evidence="1" type="ORF">RUMCAL_00301</name>
</gene>
<dbReference type="RefSeq" id="WP_021681906.1">
    <property type="nucleotide sequence ID" value="NZ_KI260389.1"/>
</dbReference>
<dbReference type="EMBL" id="AWVF01000031">
    <property type="protein sequence ID" value="ERJ97229.1"/>
    <property type="molecule type" value="Genomic_DNA"/>
</dbReference>
<sequence>MKIYVKSSESILASSFNRARAHMNRELCAFITAFRDSDESGNPYSLKEKRQRNKELEREIKSSGLTYVKAKGGFIENAGTTNAVRVEEETFCVINNRYAPNDFIKLAIHWCGMFDQDAVLVTEPNPIRRSDGHPDAGKPIDIIGRYYDKHGNVEMEFHNASVKDAEEFFTNLYGKDFVLSSTDIHATESRQIYSVSGRVMAARDFKCKYPELVDIEE</sequence>
<accession>U2M663</accession>
<organism evidence="1 2">
    <name type="scientific">Ruminococcus callidus ATCC 27760</name>
    <dbReference type="NCBI Taxonomy" id="411473"/>
    <lineage>
        <taxon>Bacteria</taxon>
        <taxon>Bacillati</taxon>
        <taxon>Bacillota</taxon>
        <taxon>Clostridia</taxon>
        <taxon>Eubacteriales</taxon>
        <taxon>Oscillospiraceae</taxon>
        <taxon>Ruminococcus</taxon>
    </lineage>
</organism>
<name>U2M663_9FIRM</name>